<gene>
    <name evidence="2" type="ORF">ENJ96_02700</name>
</gene>
<sequence length="135" mass="16008">MPLKLPVGIQSFEVIRTEGYYYVDKTPFVKKLVDEGKYYFLSRPRRFGKSLFLDTLRQAFLGRRELFKGLYLENKWDWSEKYPVVYISFGAGVIKSVKELDVTFEEILMEHEETYGIKLTYPSLKGRFRELIKAL</sequence>
<evidence type="ECO:0000313" key="2">
    <source>
        <dbReference type="EMBL" id="HHI96738.1"/>
    </source>
</evidence>
<name>A0A7V5NYU9_9BACT</name>
<feature type="domain" description="AAA-ATPase-like" evidence="1">
    <location>
        <begin position="6"/>
        <end position="133"/>
    </location>
</feature>
<dbReference type="PANTHER" id="PTHR34825:SF1">
    <property type="entry name" value="AAA-ATPASE-LIKE DOMAIN-CONTAINING PROTEIN"/>
    <property type="match status" value="1"/>
</dbReference>
<reference evidence="2" key="1">
    <citation type="journal article" date="2020" name="mSystems">
        <title>Genome- and Community-Level Interaction Insights into Carbon Utilization and Element Cycling Functions of Hydrothermarchaeota in Hydrothermal Sediment.</title>
        <authorList>
            <person name="Zhou Z."/>
            <person name="Liu Y."/>
            <person name="Xu W."/>
            <person name="Pan J."/>
            <person name="Luo Z.H."/>
            <person name="Li M."/>
        </authorList>
    </citation>
    <scope>NUCLEOTIDE SEQUENCE [LARGE SCALE GENOMIC DNA]</scope>
    <source>
        <strain evidence="2">HyVt-533</strain>
    </source>
</reference>
<dbReference type="PANTHER" id="PTHR34825">
    <property type="entry name" value="CONSERVED PROTEIN, WITH A WEAK D-GALACTARATE DEHYDRATASE/ALTRONATE HYDROLASE DOMAIN"/>
    <property type="match status" value="1"/>
</dbReference>
<organism evidence="2">
    <name type="scientific">Thermodesulfatator atlanticus</name>
    <dbReference type="NCBI Taxonomy" id="501497"/>
    <lineage>
        <taxon>Bacteria</taxon>
        <taxon>Pseudomonadati</taxon>
        <taxon>Thermodesulfobacteriota</taxon>
        <taxon>Thermodesulfobacteria</taxon>
        <taxon>Thermodesulfobacteriales</taxon>
        <taxon>Thermodesulfatatoraceae</taxon>
        <taxon>Thermodesulfatator</taxon>
    </lineage>
</organism>
<evidence type="ECO:0000259" key="1">
    <source>
        <dbReference type="Pfam" id="PF09820"/>
    </source>
</evidence>
<protein>
    <recommendedName>
        <fullName evidence="1">AAA-ATPase-like domain-containing protein</fullName>
    </recommendedName>
</protein>
<feature type="non-terminal residue" evidence="2">
    <location>
        <position position="135"/>
    </location>
</feature>
<dbReference type="Proteomes" id="UP000886101">
    <property type="component" value="Unassembled WGS sequence"/>
</dbReference>
<comment type="caution">
    <text evidence="2">The sequence shown here is derived from an EMBL/GenBank/DDBJ whole genome shotgun (WGS) entry which is preliminary data.</text>
</comment>
<dbReference type="EMBL" id="DROK01000077">
    <property type="protein sequence ID" value="HHI96738.1"/>
    <property type="molecule type" value="Genomic_DNA"/>
</dbReference>
<dbReference type="AlphaFoldDB" id="A0A7V5NYU9"/>
<dbReference type="InterPro" id="IPR018631">
    <property type="entry name" value="AAA-ATPase-like_dom"/>
</dbReference>
<proteinExistence type="predicted"/>
<dbReference type="Pfam" id="PF09820">
    <property type="entry name" value="AAA-ATPase_like"/>
    <property type="match status" value="1"/>
</dbReference>
<accession>A0A7V5NYU9</accession>